<dbReference type="InterPro" id="IPR035906">
    <property type="entry name" value="MetI-like_sf"/>
</dbReference>
<evidence type="ECO:0000259" key="8">
    <source>
        <dbReference type="PROSITE" id="PS50928"/>
    </source>
</evidence>
<dbReference type="CDD" id="cd06261">
    <property type="entry name" value="TM_PBP2"/>
    <property type="match status" value="1"/>
</dbReference>
<evidence type="ECO:0000313" key="10">
    <source>
        <dbReference type="Proteomes" id="UP000272528"/>
    </source>
</evidence>
<dbReference type="GO" id="GO:0055085">
    <property type="term" value="P:transmembrane transport"/>
    <property type="evidence" value="ECO:0007669"/>
    <property type="project" value="InterPro"/>
</dbReference>
<dbReference type="KEGG" id="palb:EJC50_22710"/>
<dbReference type="EMBL" id="CP034437">
    <property type="protein sequence ID" value="AZN42175.1"/>
    <property type="molecule type" value="Genomic_DNA"/>
</dbReference>
<keyword evidence="10" id="KW-1185">Reference proteome</keyword>
<keyword evidence="4 7" id="KW-0812">Transmembrane</keyword>
<evidence type="ECO:0000256" key="4">
    <source>
        <dbReference type="ARBA" id="ARBA00022692"/>
    </source>
</evidence>
<gene>
    <name evidence="9" type="ORF">EJC50_22710</name>
</gene>
<protein>
    <submittedName>
        <fullName evidence="9">Sugar ABC transporter permease</fullName>
    </submittedName>
</protein>
<name>A0A3Q8X7M7_9BACL</name>
<evidence type="ECO:0000256" key="3">
    <source>
        <dbReference type="ARBA" id="ARBA00022475"/>
    </source>
</evidence>
<organism evidence="9 10">
    <name type="scientific">Paenibacillus albus</name>
    <dbReference type="NCBI Taxonomy" id="2495582"/>
    <lineage>
        <taxon>Bacteria</taxon>
        <taxon>Bacillati</taxon>
        <taxon>Bacillota</taxon>
        <taxon>Bacilli</taxon>
        <taxon>Bacillales</taxon>
        <taxon>Paenibacillaceae</taxon>
        <taxon>Paenibacillus</taxon>
    </lineage>
</organism>
<accession>A0A3Q8X7M7</accession>
<sequence length="299" mass="32908">MFKKPMTLKQKNAWFGVLFTAPLIFGMLMLFILPLIQSFRYSLSSLDMVEGGFKVNYEGFANYTSLFTDNPDFPRTLVESLVNMVVNVPLIIIFSLFAAVLLNQKFRGRPFARAVFFLPVILASSAIANLDISSFVGGGPIGGSSDGSDGSGMLQSFELNKMMLESGLSPVIVEYITGAVDRIYEIISSSGVQILIFLAGLQSISPSLYEASKIEGATGYESFWKITFPMVTPLILTNMVYSITDTFSSNQINLLISETAFKVFDFGMSAAMSWVFFLCVSIVLAVSTGLISRKVFYYD</sequence>
<comment type="subcellular location">
    <subcellularLocation>
        <location evidence="1">Cell membrane</location>
        <topology evidence="1">Multi-pass membrane protein</topology>
    </subcellularLocation>
</comment>
<dbReference type="GO" id="GO:0005886">
    <property type="term" value="C:plasma membrane"/>
    <property type="evidence" value="ECO:0007669"/>
    <property type="project" value="UniProtKB-SubCell"/>
</dbReference>
<feature type="transmembrane region" description="Helical" evidence="7">
    <location>
        <begin position="12"/>
        <end position="36"/>
    </location>
</feature>
<feature type="transmembrane region" description="Helical" evidence="7">
    <location>
        <begin position="81"/>
        <end position="102"/>
    </location>
</feature>
<dbReference type="OrthoDB" id="9788108at2"/>
<feature type="transmembrane region" description="Helical" evidence="7">
    <location>
        <begin position="271"/>
        <end position="291"/>
    </location>
</feature>
<dbReference type="PANTHER" id="PTHR43227:SF3">
    <property type="entry name" value="BINDING-PROTEIN-DEPENDENT TRANSPORT SYSTEMS INNER MEMBRANE COMPONENT"/>
    <property type="match status" value="1"/>
</dbReference>
<keyword evidence="5 7" id="KW-1133">Transmembrane helix</keyword>
<feature type="transmembrane region" description="Helical" evidence="7">
    <location>
        <begin position="114"/>
        <end position="136"/>
    </location>
</feature>
<dbReference type="InterPro" id="IPR000515">
    <property type="entry name" value="MetI-like"/>
</dbReference>
<feature type="domain" description="ABC transmembrane type-1" evidence="8">
    <location>
        <begin position="77"/>
        <end position="295"/>
    </location>
</feature>
<dbReference type="AlphaFoldDB" id="A0A3Q8X7M7"/>
<evidence type="ECO:0000256" key="1">
    <source>
        <dbReference type="ARBA" id="ARBA00004651"/>
    </source>
</evidence>
<evidence type="ECO:0000256" key="5">
    <source>
        <dbReference type="ARBA" id="ARBA00022989"/>
    </source>
</evidence>
<dbReference type="Gene3D" id="1.10.3720.10">
    <property type="entry name" value="MetI-like"/>
    <property type="match status" value="1"/>
</dbReference>
<dbReference type="PROSITE" id="PS50928">
    <property type="entry name" value="ABC_TM1"/>
    <property type="match status" value="1"/>
</dbReference>
<evidence type="ECO:0000256" key="7">
    <source>
        <dbReference type="SAM" id="Phobius"/>
    </source>
</evidence>
<evidence type="ECO:0000313" key="9">
    <source>
        <dbReference type="EMBL" id="AZN42175.1"/>
    </source>
</evidence>
<keyword evidence="3" id="KW-1003">Cell membrane</keyword>
<dbReference type="InterPro" id="IPR050809">
    <property type="entry name" value="UgpAE/MalFG_permease"/>
</dbReference>
<dbReference type="Proteomes" id="UP000272528">
    <property type="component" value="Chromosome"/>
</dbReference>
<dbReference type="PANTHER" id="PTHR43227">
    <property type="entry name" value="BLL4140 PROTEIN"/>
    <property type="match status" value="1"/>
</dbReference>
<dbReference type="SUPFAM" id="SSF161098">
    <property type="entry name" value="MetI-like"/>
    <property type="match status" value="1"/>
</dbReference>
<reference evidence="10" key="1">
    <citation type="submission" date="2018-12" db="EMBL/GenBank/DDBJ databases">
        <title>Genome sequence of Peanibacillus sp.</title>
        <authorList>
            <person name="Subramani G."/>
            <person name="Srinivasan S."/>
            <person name="Kim M.K."/>
        </authorList>
    </citation>
    <scope>NUCLEOTIDE SEQUENCE [LARGE SCALE GENOMIC DNA]</scope>
    <source>
        <strain evidence="10">18JY67-1</strain>
    </source>
</reference>
<keyword evidence="2" id="KW-0813">Transport</keyword>
<evidence type="ECO:0000256" key="6">
    <source>
        <dbReference type="ARBA" id="ARBA00023136"/>
    </source>
</evidence>
<keyword evidence="6 7" id="KW-0472">Membrane</keyword>
<proteinExistence type="predicted"/>
<evidence type="ECO:0000256" key="2">
    <source>
        <dbReference type="ARBA" id="ARBA00022448"/>
    </source>
</evidence>
<dbReference type="RefSeq" id="WP_126017873.1">
    <property type="nucleotide sequence ID" value="NZ_CP034437.1"/>
</dbReference>